<accession>A0A2R4AM96</accession>
<protein>
    <submittedName>
        <fullName evidence="1">C2 domain containing protein</fullName>
    </submittedName>
</protein>
<organism evidence="1 2">
    <name type="scientific">Aeromonas phage AhSzw-1</name>
    <dbReference type="NCBI Taxonomy" id="2138299"/>
    <lineage>
        <taxon>Viruses</taxon>
        <taxon>Duplodnaviria</taxon>
        <taxon>Heunggongvirae</taxon>
        <taxon>Uroviricota</taxon>
        <taxon>Caudoviricetes</taxon>
        <taxon>Demerecviridae</taxon>
        <taxon>Shenzhenvirus</taxon>
        <taxon>Shenzhenvirus AhSzw1</taxon>
    </lineage>
</organism>
<gene>
    <name evidence="1" type="ORF">AhSzw1_90</name>
</gene>
<evidence type="ECO:0000313" key="1">
    <source>
        <dbReference type="EMBL" id="AVR76126.1"/>
    </source>
</evidence>
<sequence length="76" mass="9025">MNYAKKIAKKQEKISKLQLELAQLVMEFQDSCTHTYVPVRHWDDDDGYSKRLCTHYTEFRCVHCKHTTVEAKTFNS</sequence>
<dbReference type="Proteomes" id="UP000244342">
    <property type="component" value="Segment"/>
</dbReference>
<name>A0A2R4AM96_9CAUD</name>
<evidence type="ECO:0000313" key="2">
    <source>
        <dbReference type="Proteomes" id="UP000244342"/>
    </source>
</evidence>
<proteinExistence type="predicted"/>
<keyword evidence="2" id="KW-1185">Reference proteome</keyword>
<dbReference type="EMBL" id="MG676225">
    <property type="protein sequence ID" value="AVR76126.1"/>
    <property type="molecule type" value="Genomic_DNA"/>
</dbReference>
<reference evidence="2" key="1">
    <citation type="submission" date="2017-12" db="EMBL/GenBank/DDBJ databases">
        <title>Genomic characterization of T5-related Aeromonas hydrophila phages AhSzq-1 and AhSzw-1 and proposal to be two new species.</title>
        <authorList>
            <person name="Yuan S."/>
            <person name="Chen L."/>
            <person name="Ma Y."/>
        </authorList>
    </citation>
    <scope>NUCLEOTIDE SEQUENCE [LARGE SCALE GENOMIC DNA]</scope>
</reference>